<keyword evidence="5" id="KW-1185">Reference proteome</keyword>
<dbReference type="Proteomes" id="UP000005801">
    <property type="component" value="Unassembled WGS sequence"/>
</dbReference>
<dbReference type="InterPro" id="IPR016170">
    <property type="entry name" value="Cytok_DH_C_sf"/>
</dbReference>
<dbReference type="PROSITE" id="PS51387">
    <property type="entry name" value="FAD_PCMH"/>
    <property type="match status" value="1"/>
</dbReference>
<dbReference type="GO" id="GO:0016899">
    <property type="term" value="F:oxidoreductase activity, acting on the CH-OH group of donors, oxygen as acceptor"/>
    <property type="evidence" value="ECO:0007669"/>
    <property type="project" value="InterPro"/>
</dbReference>
<dbReference type="eggNOG" id="COG0277">
    <property type="taxonomic scope" value="Bacteria"/>
</dbReference>
<dbReference type="STRING" id="391625.PPSIR1_24194"/>
<accession>A6GC03</accession>
<dbReference type="GO" id="GO:0071949">
    <property type="term" value="F:FAD binding"/>
    <property type="evidence" value="ECO:0007669"/>
    <property type="project" value="InterPro"/>
</dbReference>
<dbReference type="RefSeq" id="WP_006974244.1">
    <property type="nucleotide sequence ID" value="NZ_ABCS01000062.1"/>
</dbReference>
<organism evidence="4 5">
    <name type="scientific">Plesiocystis pacifica SIR-1</name>
    <dbReference type="NCBI Taxonomy" id="391625"/>
    <lineage>
        <taxon>Bacteria</taxon>
        <taxon>Pseudomonadati</taxon>
        <taxon>Myxococcota</taxon>
        <taxon>Polyangia</taxon>
        <taxon>Nannocystales</taxon>
        <taxon>Nannocystaceae</taxon>
        <taxon>Plesiocystis</taxon>
    </lineage>
</organism>
<dbReference type="InterPro" id="IPR010031">
    <property type="entry name" value="FAD_lactone_oxidase-like"/>
</dbReference>
<dbReference type="Gene3D" id="3.30.43.10">
    <property type="entry name" value="Uridine Diphospho-n-acetylenolpyruvylglucosamine Reductase, domain 2"/>
    <property type="match status" value="1"/>
</dbReference>
<feature type="domain" description="FAD-binding PCMH-type" evidence="3">
    <location>
        <begin position="113"/>
        <end position="306"/>
    </location>
</feature>
<name>A6GC03_9BACT</name>
<dbReference type="PANTHER" id="PTHR43762:SF1">
    <property type="entry name" value="D-ARABINONO-1,4-LACTONE OXIDASE"/>
    <property type="match status" value="1"/>
</dbReference>
<dbReference type="InterPro" id="IPR006094">
    <property type="entry name" value="Oxid_FAD_bind_N"/>
</dbReference>
<evidence type="ECO:0000259" key="3">
    <source>
        <dbReference type="PROSITE" id="PS51387"/>
    </source>
</evidence>
<dbReference type="InterPro" id="IPR016166">
    <property type="entry name" value="FAD-bd_PCMH"/>
</dbReference>
<gene>
    <name evidence="4" type="ORF">PPSIR1_24194</name>
</gene>
<keyword evidence="2" id="KW-0274">FAD</keyword>
<evidence type="ECO:0000256" key="2">
    <source>
        <dbReference type="ARBA" id="ARBA00022827"/>
    </source>
</evidence>
<dbReference type="Pfam" id="PF09129">
    <property type="entry name" value="Chol_subst-bind"/>
    <property type="match status" value="1"/>
</dbReference>
<sequence length="643" mass="70789">MNFVVANPERSSHRTHNFAIGRSGVIDLAATTFATGVEVWPVVKAVLGEREAAGERLRFEMNGRTAVFEVRGTTLDVEVRFVGVDEAEDGPRPDAFPADIPVAPLPYENWDGTITAAHPWTCAPRSAQEVAQVCNWAKVAGFSVRPRGIMHNWSPLTIAQRADSDPKLMLVDTTKFLNAMAMVDGRRVRVGTGATMGELLAFLEGEGLGFVHTPAPGHLSVGGVLAINGHGTAIPNRKEKGQDRRNFGSMSNRIVELEIVGTDPEADNPGVYGVHTVRRQAAEARALMTHLGGAFVTSAVLEAVPNYTMRCRSYTNIPAAKLFAEPPAQNVIPRRSCADFLERSGRIEVIWFPFSTKPWLKVWSVAETKPEASREVTGPNNYPFSDNMPDIVTDLLKLITAIPGTAVQLGKLMAELTGQGLDGKDPLGRDAYPVSRDIWGPSKNTLLYVKDTTVRVTANGYAVLMRREDMQQAIHDFSERFNEMLEEYAGRGQYPVNQPLEIRVTGIDEAWEGAPPEQRPTLSGLSADADTREHGFDVALWLDVLTLPGTAHADAFYTELEAWMSERFEAPHARVIAEWSKGWAYTQDGPWRNAGFIDANRRELSCGRPEDDTWAWAAKTLAGRDACGLFRTPLISTLFEYDD</sequence>
<keyword evidence="1" id="KW-0285">Flavoprotein</keyword>
<evidence type="ECO:0000313" key="4">
    <source>
        <dbReference type="EMBL" id="EDM76565.1"/>
    </source>
</evidence>
<dbReference type="Gene3D" id="3.30.465.10">
    <property type="match status" value="1"/>
</dbReference>
<dbReference type="InterPro" id="IPR015213">
    <property type="entry name" value="Cholesterol_OX_subst-bd"/>
</dbReference>
<dbReference type="PANTHER" id="PTHR43762">
    <property type="entry name" value="L-GULONOLACTONE OXIDASE"/>
    <property type="match status" value="1"/>
</dbReference>
<dbReference type="SUPFAM" id="SSF55103">
    <property type="entry name" value="FAD-linked oxidases, C-terminal domain"/>
    <property type="match status" value="1"/>
</dbReference>
<dbReference type="InterPro" id="IPR016167">
    <property type="entry name" value="FAD-bd_PCMH_sub1"/>
</dbReference>
<dbReference type="InterPro" id="IPR016169">
    <property type="entry name" value="FAD-bd_PCMH_sub2"/>
</dbReference>
<proteinExistence type="predicted"/>
<dbReference type="EMBL" id="ABCS01000062">
    <property type="protein sequence ID" value="EDM76565.1"/>
    <property type="molecule type" value="Genomic_DNA"/>
</dbReference>
<comment type="caution">
    <text evidence="4">The sequence shown here is derived from an EMBL/GenBank/DDBJ whole genome shotgun (WGS) entry which is preliminary data.</text>
</comment>
<reference evidence="4 5" key="1">
    <citation type="submission" date="2007-06" db="EMBL/GenBank/DDBJ databases">
        <authorList>
            <person name="Shimkets L."/>
            <person name="Ferriera S."/>
            <person name="Johnson J."/>
            <person name="Kravitz S."/>
            <person name="Beeson K."/>
            <person name="Sutton G."/>
            <person name="Rogers Y.-H."/>
            <person name="Friedman R."/>
            <person name="Frazier M."/>
            <person name="Venter J.C."/>
        </authorList>
    </citation>
    <scope>NUCLEOTIDE SEQUENCE [LARGE SCALE GENOMIC DNA]</scope>
    <source>
        <strain evidence="4 5">SIR-1</strain>
    </source>
</reference>
<evidence type="ECO:0000313" key="5">
    <source>
        <dbReference type="Proteomes" id="UP000005801"/>
    </source>
</evidence>
<dbReference type="OrthoDB" id="1489106at2"/>
<dbReference type="Pfam" id="PF01565">
    <property type="entry name" value="FAD_binding_4"/>
    <property type="match status" value="1"/>
</dbReference>
<dbReference type="Gene3D" id="3.40.462.10">
    <property type="entry name" value="FAD-linked oxidases, C-terminal domain"/>
    <property type="match status" value="1"/>
</dbReference>
<protein>
    <submittedName>
        <fullName evidence="4">Putative cholesterol oxidase</fullName>
    </submittedName>
</protein>
<dbReference type="AlphaFoldDB" id="A6GC03"/>
<dbReference type="SUPFAM" id="SSF56176">
    <property type="entry name" value="FAD-binding/transporter-associated domain-like"/>
    <property type="match status" value="1"/>
</dbReference>
<dbReference type="InterPro" id="IPR016164">
    <property type="entry name" value="FAD-linked_Oxase-like_C"/>
</dbReference>
<evidence type="ECO:0000256" key="1">
    <source>
        <dbReference type="ARBA" id="ARBA00022630"/>
    </source>
</evidence>
<dbReference type="InterPro" id="IPR036318">
    <property type="entry name" value="FAD-bd_PCMH-like_sf"/>
</dbReference>